<sequence>MAACMSEAMCSCWTVLSSSAAVASSRSQMNRSASRLA</sequence>
<dbReference type="AlphaFoldDB" id="V6JG42"/>
<keyword evidence="2" id="KW-1185">Reference proteome</keyword>
<reference evidence="1 2" key="1">
    <citation type="journal article" date="2014" name="Genome Announc.">
        <title>Draft Genome Sequence of Streptomyces roseochromogenes subsp. oscitans DS 12.976, Producer of the Aminocoumarin Antibiotic Clorobiocin.</title>
        <authorList>
            <person name="Ruckert C."/>
            <person name="Kalinowski J."/>
            <person name="Heide L."/>
            <person name="Apel A.K."/>
        </authorList>
    </citation>
    <scope>NUCLEOTIDE SEQUENCE [LARGE SCALE GENOMIC DNA]</scope>
    <source>
        <strain evidence="1 2">DS 12.976</strain>
    </source>
</reference>
<dbReference type="Proteomes" id="UP000017984">
    <property type="component" value="Chromosome"/>
</dbReference>
<organism evidence="1 2">
    <name type="scientific">Streptomyces roseochromogenus subsp. oscitans DS 12.976</name>
    <dbReference type="NCBI Taxonomy" id="1352936"/>
    <lineage>
        <taxon>Bacteria</taxon>
        <taxon>Bacillati</taxon>
        <taxon>Actinomycetota</taxon>
        <taxon>Actinomycetes</taxon>
        <taxon>Kitasatosporales</taxon>
        <taxon>Streptomycetaceae</taxon>
        <taxon>Streptomyces</taxon>
    </lineage>
</organism>
<name>V6JG42_STRRC</name>
<dbReference type="HOGENOM" id="CLU_3349342_0_0_11"/>
<dbReference type="EMBL" id="AWQX01000386">
    <property type="protein sequence ID" value="EST18872.1"/>
    <property type="molecule type" value="Genomic_DNA"/>
</dbReference>
<evidence type="ECO:0000313" key="2">
    <source>
        <dbReference type="Proteomes" id="UP000017984"/>
    </source>
</evidence>
<proteinExistence type="predicted"/>
<accession>V6JG42</accession>
<evidence type="ECO:0000313" key="1">
    <source>
        <dbReference type="EMBL" id="EST18872.1"/>
    </source>
</evidence>
<protein>
    <submittedName>
        <fullName evidence="1">Uncharacterized protein</fullName>
    </submittedName>
</protein>
<gene>
    <name evidence="1" type="ORF">M878_43950</name>
</gene>
<comment type="caution">
    <text evidence="1">The sequence shown here is derived from an EMBL/GenBank/DDBJ whole genome shotgun (WGS) entry which is preliminary data.</text>
</comment>